<dbReference type="Pfam" id="PF01835">
    <property type="entry name" value="MG2"/>
    <property type="match status" value="1"/>
</dbReference>
<evidence type="ECO:0000313" key="13">
    <source>
        <dbReference type="Proteomes" id="UP000694545"/>
    </source>
</evidence>
<dbReference type="InterPro" id="IPR009048">
    <property type="entry name" value="A-macroglobulin_rcpt-bd"/>
</dbReference>
<keyword evidence="5" id="KW-0882">Thioester bond</keyword>
<dbReference type="Gene3D" id="2.60.40.1930">
    <property type="match status" value="3"/>
</dbReference>
<dbReference type="Pfam" id="PF01821">
    <property type="entry name" value="ANATO"/>
    <property type="match status" value="1"/>
</dbReference>
<evidence type="ECO:0000259" key="10">
    <source>
        <dbReference type="PROSITE" id="PS01178"/>
    </source>
</evidence>
<dbReference type="Gene3D" id="6.20.50.160">
    <property type="match status" value="1"/>
</dbReference>
<dbReference type="Gene3D" id="2.60.120.1540">
    <property type="match status" value="2"/>
</dbReference>
<dbReference type="CDD" id="cd02896">
    <property type="entry name" value="complement_C3_C4_C5"/>
    <property type="match status" value="1"/>
</dbReference>
<dbReference type="Gene3D" id="1.50.10.20">
    <property type="match status" value="1"/>
</dbReference>
<dbReference type="Gene3D" id="2.60.40.10">
    <property type="entry name" value="Immunoglobulins"/>
    <property type="match status" value="2"/>
</dbReference>
<dbReference type="InterPro" id="IPR036595">
    <property type="entry name" value="A-macroglobulin_rcpt-bd_sf"/>
</dbReference>
<evidence type="ECO:0000256" key="7">
    <source>
        <dbReference type="ARBA" id="ARBA00093351"/>
    </source>
</evidence>
<dbReference type="RefSeq" id="XP_044275281.1">
    <property type="nucleotide sequence ID" value="XM_044419346.1"/>
</dbReference>
<dbReference type="SMART" id="SM01361">
    <property type="entry name" value="A2M_recep"/>
    <property type="match status" value="1"/>
</dbReference>
<dbReference type="PANTHER" id="PTHR11412:SF86">
    <property type="entry name" value="COMPLEMENT C4-A-RELATED"/>
    <property type="match status" value="1"/>
</dbReference>
<dbReference type="SUPFAM" id="SSF47686">
    <property type="entry name" value="Anaphylotoxins (complement system)"/>
    <property type="match status" value="1"/>
</dbReference>
<dbReference type="Pfam" id="PF17791">
    <property type="entry name" value="MG3"/>
    <property type="match status" value="1"/>
</dbReference>
<evidence type="ECO:0008006" key="14">
    <source>
        <dbReference type="Google" id="ProtNLM"/>
    </source>
</evidence>
<reference evidence="12" key="1">
    <citation type="submission" date="2025-08" db="UniProtKB">
        <authorList>
            <consortium name="Ensembl"/>
        </authorList>
    </citation>
    <scope>IDENTIFICATION</scope>
</reference>
<dbReference type="InterPro" id="IPR047565">
    <property type="entry name" value="Alpha-macroglob_thiol-ester_cl"/>
</dbReference>
<dbReference type="PROSITE" id="PS50189">
    <property type="entry name" value="NTR"/>
    <property type="match status" value="1"/>
</dbReference>
<dbReference type="KEGG" id="vko:123017777"/>
<dbReference type="InterPro" id="IPR001134">
    <property type="entry name" value="Netrin_domain"/>
</dbReference>
<dbReference type="InterPro" id="IPR011625">
    <property type="entry name" value="A2M_N_BRD"/>
</dbReference>
<dbReference type="Pfam" id="PF07703">
    <property type="entry name" value="A2M_BRD"/>
    <property type="match status" value="1"/>
</dbReference>
<dbReference type="Pfam" id="PF17789">
    <property type="entry name" value="MG4"/>
    <property type="match status" value="1"/>
</dbReference>
<dbReference type="SUPFAM" id="SSF50242">
    <property type="entry name" value="TIMP-like"/>
    <property type="match status" value="1"/>
</dbReference>
<evidence type="ECO:0000256" key="8">
    <source>
        <dbReference type="ARBA" id="ARBA00093394"/>
    </source>
</evidence>
<dbReference type="Pfam" id="PF07678">
    <property type="entry name" value="TED_complement"/>
    <property type="match status" value="1"/>
</dbReference>
<dbReference type="PROSITE" id="PS00477">
    <property type="entry name" value="ALPHA_2_MACROGLOBULIN"/>
    <property type="match status" value="1"/>
</dbReference>
<dbReference type="OrthoDB" id="6359008at2759"/>
<dbReference type="Pfam" id="PF21145">
    <property type="entry name" value="C4_MG1"/>
    <property type="match status" value="1"/>
</dbReference>
<dbReference type="FunFam" id="2.60.40.690:FF:000002">
    <property type="entry name" value="Complement C4 isoform-A"/>
    <property type="match status" value="1"/>
</dbReference>
<dbReference type="InterPro" id="IPR041555">
    <property type="entry name" value="MG3"/>
</dbReference>
<keyword evidence="13" id="KW-1185">Reference proteome</keyword>
<dbReference type="InterPro" id="IPR011626">
    <property type="entry name" value="Alpha-macroglobulin_TED"/>
</dbReference>
<dbReference type="InterPro" id="IPR008930">
    <property type="entry name" value="Terpenoid_cyclase/PrenylTrfase"/>
</dbReference>
<dbReference type="SMART" id="SM01359">
    <property type="entry name" value="A2M_N_2"/>
    <property type="match status" value="1"/>
</dbReference>
<dbReference type="OMA" id="AANWLTH"/>
<dbReference type="InterPro" id="IPR040839">
    <property type="entry name" value="MG4"/>
</dbReference>
<protein>
    <recommendedName>
        <fullName evidence="14">Complement C4 gamma chain</fullName>
    </recommendedName>
</protein>
<feature type="signal peptide" evidence="9">
    <location>
        <begin position="1"/>
        <end position="23"/>
    </location>
</feature>
<dbReference type="Gene3D" id="1.20.91.20">
    <property type="entry name" value="Anaphylotoxins (complement system)"/>
    <property type="match status" value="1"/>
</dbReference>
<name>A0A8D2KW33_VARKO</name>
<dbReference type="SUPFAM" id="SSF49410">
    <property type="entry name" value="Alpha-macroglobulin receptor domain"/>
    <property type="match status" value="1"/>
</dbReference>
<keyword evidence="9" id="KW-0732">Signal</keyword>
<dbReference type="InterPro" id="IPR050473">
    <property type="entry name" value="A2M/Complement_sys"/>
</dbReference>
<comment type="function">
    <text evidence="7">Putative humoral mediator released following cleavage by complement proteases (C1S, MASP2 or GZMK, depending on the complement pathway). While it is strongly similar to anaphylatoxins, its role is unclear. Was reported to act as a mediator of local inflammatory process; however these effects were probably due to contamination with C3a and/C5a anaphylatoxins in biological assays.</text>
</comment>
<feature type="domain" description="NTR" evidence="11">
    <location>
        <begin position="1570"/>
        <end position="1715"/>
    </location>
</feature>
<evidence type="ECO:0000256" key="9">
    <source>
        <dbReference type="SAM" id="SignalP"/>
    </source>
</evidence>
<dbReference type="SMART" id="SM00643">
    <property type="entry name" value="C345C"/>
    <property type="match status" value="1"/>
</dbReference>
<keyword evidence="3" id="KW-0597">Phosphoprotein</keyword>
<dbReference type="SMART" id="SM01360">
    <property type="entry name" value="A2M"/>
    <property type="match status" value="1"/>
</dbReference>
<dbReference type="FunFam" id="2.60.40.1930:FF:000005">
    <property type="entry name" value="complement C4-A isoform X3"/>
    <property type="match status" value="1"/>
</dbReference>
<keyword evidence="6" id="KW-1015">Disulfide bond</keyword>
<dbReference type="GeneID" id="123017777"/>
<evidence type="ECO:0000256" key="2">
    <source>
        <dbReference type="ARBA" id="ARBA00022525"/>
    </source>
</evidence>
<dbReference type="FunFam" id="2.60.40.1940:FF:000001">
    <property type="entry name" value="Complement component C3"/>
    <property type="match status" value="1"/>
</dbReference>
<evidence type="ECO:0000256" key="6">
    <source>
        <dbReference type="ARBA" id="ARBA00023157"/>
    </source>
</evidence>
<dbReference type="SMART" id="SM00104">
    <property type="entry name" value="ANATO"/>
    <property type="match status" value="1"/>
</dbReference>
<dbReference type="Gene3D" id="2.60.40.1940">
    <property type="match status" value="1"/>
</dbReference>
<keyword evidence="2" id="KW-0964">Secreted</keyword>
<dbReference type="Gene3D" id="2.40.50.120">
    <property type="match status" value="1"/>
</dbReference>
<dbReference type="InterPro" id="IPR013783">
    <property type="entry name" value="Ig-like_fold"/>
</dbReference>
<dbReference type="FunFam" id="6.20.50.160:FF:000001">
    <property type="entry name" value="Complement component 4"/>
    <property type="match status" value="1"/>
</dbReference>
<dbReference type="PROSITE" id="PS01178">
    <property type="entry name" value="ANAPHYLATOXIN_2"/>
    <property type="match status" value="1"/>
</dbReference>
<evidence type="ECO:0000313" key="12">
    <source>
        <dbReference type="Ensembl" id="ENSVKKP00000011424.1"/>
    </source>
</evidence>
<dbReference type="InterPro" id="IPR000020">
    <property type="entry name" value="Anaphylatoxin/fibulin"/>
</dbReference>
<accession>A0A8D2KW33</accession>
<dbReference type="InterPro" id="IPR054587">
    <property type="entry name" value="CO4A-B_CUB_C"/>
</dbReference>
<dbReference type="InterPro" id="IPR018933">
    <property type="entry name" value="Netrin_module_non-TIMP"/>
</dbReference>
<dbReference type="InterPro" id="IPR048847">
    <property type="entry name" value="C4_MG1"/>
</dbReference>
<dbReference type="GO" id="GO:0006956">
    <property type="term" value="P:complement activation"/>
    <property type="evidence" value="ECO:0007669"/>
    <property type="project" value="TreeGrafter"/>
</dbReference>
<dbReference type="Pfam" id="PF00207">
    <property type="entry name" value="A2M"/>
    <property type="match status" value="1"/>
</dbReference>
<dbReference type="Pfam" id="PF07677">
    <property type="entry name" value="A2M_recep"/>
    <property type="match status" value="1"/>
</dbReference>
<proteinExistence type="predicted"/>
<feature type="domain" description="Anaphylatoxin-like" evidence="10">
    <location>
        <begin position="689"/>
        <end position="726"/>
    </location>
</feature>
<dbReference type="SMART" id="SM01419">
    <property type="entry name" value="Thiol-ester_cl"/>
    <property type="match status" value="1"/>
</dbReference>
<dbReference type="PANTHER" id="PTHR11412">
    <property type="entry name" value="MACROGLOBULIN / COMPLEMENT"/>
    <property type="match status" value="1"/>
</dbReference>
<dbReference type="InterPro" id="IPR002890">
    <property type="entry name" value="MG2"/>
</dbReference>
<organism evidence="12 13">
    <name type="scientific">Varanus komodoensis</name>
    <name type="common">Komodo dragon</name>
    <dbReference type="NCBI Taxonomy" id="61221"/>
    <lineage>
        <taxon>Eukaryota</taxon>
        <taxon>Metazoa</taxon>
        <taxon>Chordata</taxon>
        <taxon>Craniata</taxon>
        <taxon>Vertebrata</taxon>
        <taxon>Euteleostomi</taxon>
        <taxon>Lepidosauria</taxon>
        <taxon>Squamata</taxon>
        <taxon>Bifurcata</taxon>
        <taxon>Unidentata</taxon>
        <taxon>Episquamata</taxon>
        <taxon>Toxicofera</taxon>
        <taxon>Anguimorpha</taxon>
        <taxon>Paleoanguimorpha</taxon>
        <taxon>Varanoidea</taxon>
        <taxon>Varanidae</taxon>
        <taxon>Varanus</taxon>
    </lineage>
</organism>
<keyword evidence="4" id="KW-0765">Sulfation</keyword>
<dbReference type="InterPro" id="IPR019742">
    <property type="entry name" value="MacrogloblnA2_CS"/>
</dbReference>
<dbReference type="GO" id="GO:0005615">
    <property type="term" value="C:extracellular space"/>
    <property type="evidence" value="ECO:0007669"/>
    <property type="project" value="InterPro"/>
</dbReference>
<evidence type="ECO:0000256" key="1">
    <source>
        <dbReference type="ARBA" id="ARBA00004613"/>
    </source>
</evidence>
<evidence type="ECO:0000259" key="11">
    <source>
        <dbReference type="PROSITE" id="PS50189"/>
    </source>
</evidence>
<dbReference type="InterPro" id="IPR008993">
    <property type="entry name" value="TIMP-like_OB-fold"/>
</dbReference>
<reference evidence="12" key="2">
    <citation type="submission" date="2025-09" db="UniProtKB">
        <authorList>
            <consortium name="Ensembl"/>
        </authorList>
    </citation>
    <scope>IDENTIFICATION</scope>
</reference>
<dbReference type="Pfam" id="PF22661">
    <property type="entry name" value="CO4A-B_CUB_C"/>
    <property type="match status" value="1"/>
</dbReference>
<dbReference type="Proteomes" id="UP000694545">
    <property type="component" value="Unplaced"/>
</dbReference>
<dbReference type="SUPFAM" id="SSF48239">
    <property type="entry name" value="Terpenoid cyclases/Protein prenyltransferases"/>
    <property type="match status" value="1"/>
</dbReference>
<dbReference type="InterPro" id="IPR001599">
    <property type="entry name" value="Macroglobln_a2"/>
</dbReference>
<gene>
    <name evidence="12" type="primary">LOC123017777</name>
</gene>
<evidence type="ECO:0000256" key="4">
    <source>
        <dbReference type="ARBA" id="ARBA00022641"/>
    </source>
</evidence>
<evidence type="ECO:0000256" key="3">
    <source>
        <dbReference type="ARBA" id="ARBA00022553"/>
    </source>
</evidence>
<dbReference type="Gene3D" id="2.60.40.690">
    <property type="entry name" value="Alpha-macroglobulin, receptor-binding domain"/>
    <property type="match status" value="1"/>
</dbReference>
<dbReference type="InterPro" id="IPR018081">
    <property type="entry name" value="Anaphylatoxin_comp_syst"/>
</dbReference>
<dbReference type="GO" id="GO:0004866">
    <property type="term" value="F:endopeptidase inhibitor activity"/>
    <property type="evidence" value="ECO:0007669"/>
    <property type="project" value="InterPro"/>
</dbReference>
<sequence>MSSGKWVPLWLIWMGTLVALSQQAPRLLMVAPSVVTVGTEVGVVLQVEGAPSGLSGTVFFRNQNSMVKCSQEVPFSLQSSGFIQKVTLKVTHELFVQCALSKQRRNHYIQLVAHSTQLPSSNGIQTLDLRWSSRRGYLFVQTDKPIYTPRQKVNFRVFVLDDKLRPSAESVTITIQNPRGVQVRKAELMPVHFVIKDHLSIPDISEPGIWRITAAFVNALGSNTTTEFEVKKYVLPHFDVKIVPEQKYILVSEQQDSDLKIDIQAKFFYGKGVTSTAYVRFGIIDDNGKKIFISGLEQQVLVTEGLGSLTLKCSLLSEKLGRSLQDLVGTTLYIAATVIETASGELEEQELSSVKFVSSPYTVDLSKTKQHFVPGAPFDVLVAVSLPDGTPARHLPVHFSAQITGGSSVDDAQMDTNDKGLVMQRINISPRATSITITVTAGTESPAEVTLTAKAMTSLNRNYLIIESPKYQGWNPGDTITLGLKNVGSDAFSHFYYMVLSKGDIVSADKVARGSYVSVPIPITHDLMPTFRFVAFYRIGDEVVANSIWVDVVDRCEGKLEISVVGNRNEWKPQDQLTLSIKTDESSVVSLGATDSAVYALGRKNRLTQGKVFQAMGSYDLGCTAGSGKDTLSVFADAGLSIRSGELRSPLRIAHGCSEVASRKKRSLQLHLELQKKLSKYQDPESQRCCQGGMVLLRQHLRCENRAKRIQGPDSQKCRDAFLDCCKHAESLRRTSRNSQSVARTQDEEDEDWFNDEFIQVRSVFPESWLWKSYTVNNILTERIILPDSITTWEIQAVSMSSQRGICISEPLQVRVFQDFHISLRLPYSVKRFEQIELRPVLYNYQSAPIQASVYLEPAEGICSPATVGPERKRKVEIPGNSAVPVPFVLVPMGASDIPITVAAIGDWGIGDKVSKKLRVEREGAVHVEEFTIPLDNIDGVSRSLEISGEVPTNAIPDGDFKMSVRLTGSVPTDTLESSLTPDGLSSLLRVPRGCGEQTMILMAPGIYAMRYLDKTEQWLRLKAESKEKALENLRTGYERILTFRKEDGSYGAWLSRPSSTWLTAFVVKVLSLSREYHAVEDSKIRETVQWLLRKQESDGSFKDPAPVYHREMQGGVGGLHGGISLTAFVTIAIKEAMVAYSGGDAEMQQQLSQVRNSLDRATAFLAGKMNDLSLGSYPIAITSYALSLASSDQSAIIAAGTRLKDLASQDQNKTVLFWAVEEQDRLRGETSNRVPSASAISVEATSYALLYLVKQDDITTAGQVSRWLTEQRNYGGGFKSTQDTVVALEALSNYWISTFKEEGNELEVTLNLPGKSLPVFLSFGRSNDPVQKELQFPLGSTIGVSVQGKGKGILTVLKQYYVLTMQNTSCQTLGLEVTVSGSVQRDIGADDYYYEYEYDGGGGPAAQPADQPLSSIGLFDARQRRRREVKDPGEPRRDVSYNVCFWRQPGAHVTGMVIIDITLLSGFQPDENDLNQLRDVPDQYISHWEIQGQRLLLYIESVPDSGRECIVFRAKQTVPVGKLQPSSATIYDFYEPDKRCNIFYGAPNNPQYVSALCSDDVCQCAEGACPRLKHTLEDALTEDARVDFACYIPIIHYAFRVRVERESKESAFRIYEVEILEVLKFTADVDISTKSTRRFVVRAACRTRLSTGSEYLLMGHDGETQDPQSRPQYLLDRNSWVEEVPKPLQCQATRHRNTCAQLQKFTTSFAMNGCRS</sequence>
<comment type="function">
    <text evidence="8">Precursor of non-enzymatic components of the classical, lectin and GZMK complement pathways, which consist in a cascade of proteins that leads to phagocytosis and breakdown of pathogens and signaling that strengthens the adaptive immune system.</text>
</comment>
<evidence type="ECO:0000256" key="5">
    <source>
        <dbReference type="ARBA" id="ARBA00022966"/>
    </source>
</evidence>
<dbReference type="FunFam" id="2.60.40.10:FF:000155">
    <property type="entry name" value="complement C3 isoform X1"/>
    <property type="match status" value="1"/>
</dbReference>
<dbReference type="Ensembl" id="ENSVKKT00000011691.1">
    <property type="protein sequence ID" value="ENSVKKP00000011424.1"/>
    <property type="gene ID" value="ENSVKKG00000007959.1"/>
</dbReference>
<dbReference type="CDD" id="cd00017">
    <property type="entry name" value="ANATO"/>
    <property type="match status" value="1"/>
</dbReference>
<dbReference type="Pfam" id="PF01759">
    <property type="entry name" value="NTR"/>
    <property type="match status" value="1"/>
</dbReference>
<comment type="subcellular location">
    <subcellularLocation>
        <location evidence="1">Secreted</location>
    </subcellularLocation>
</comment>
<feature type="chain" id="PRO_5034020048" description="Complement C4 gamma chain" evidence="9">
    <location>
        <begin position="24"/>
        <end position="1717"/>
    </location>
</feature>
<dbReference type="Gene3D" id="2.20.130.20">
    <property type="match status" value="1"/>
</dbReference>